<dbReference type="InterPro" id="IPR057332">
    <property type="entry name" value="SBNO_a/b_dom"/>
</dbReference>
<reference evidence="10" key="2">
    <citation type="submission" date="2025-09" db="UniProtKB">
        <authorList>
            <consortium name="Ensembl"/>
        </authorList>
    </citation>
    <scope>IDENTIFICATION</scope>
</reference>
<comment type="similarity">
    <text evidence="1">Belongs to the SBNO family.</text>
</comment>
<evidence type="ECO:0000313" key="11">
    <source>
        <dbReference type="Proteomes" id="UP000694388"/>
    </source>
</evidence>
<dbReference type="Pfam" id="PF13872">
    <property type="entry name" value="AAA_34"/>
    <property type="match status" value="1"/>
</dbReference>
<dbReference type="InterPro" id="IPR027417">
    <property type="entry name" value="P-loop_NTPase"/>
</dbReference>
<dbReference type="PANTHER" id="PTHR12706:SF5">
    <property type="entry name" value="PROTEIN STRAWBERRY NOTCH HOMOLOG 2"/>
    <property type="match status" value="1"/>
</dbReference>
<comment type="subunit">
    <text evidence="5">Interacts with TAL1; this interaction inhibits TAL1 occupancy of the DCSTAMP promoter, leading to the activation of the DCSTAMP promoter by the transcription factor MITF.</text>
</comment>
<dbReference type="PANTHER" id="PTHR12706">
    <property type="entry name" value="STRAWBERRY NOTCH-RELATED"/>
    <property type="match status" value="1"/>
</dbReference>
<dbReference type="FunFam" id="3.40.50.300:FF:000342">
    <property type="entry name" value="Protein strawberry notch homolog 2"/>
    <property type="match status" value="1"/>
</dbReference>
<dbReference type="InterPro" id="IPR026937">
    <property type="entry name" value="SBNO_Helicase_C_dom"/>
</dbReference>
<evidence type="ECO:0000259" key="9">
    <source>
        <dbReference type="Pfam" id="PF25373"/>
    </source>
</evidence>
<dbReference type="Ensembl" id="ENSEBUT00000014681.1">
    <property type="protein sequence ID" value="ENSEBUP00000014105.1"/>
    <property type="gene ID" value="ENSEBUG00000008887.1"/>
</dbReference>
<sequence>MAYPGSASRLLEMLPSESGLPGRTSSSNHWSEPWHVLKMNIPEQTAVTSKVTSLYKPHYQFERSSSMLTNGSIDHSHFGATMEDAHDDISTNQNGDLLNGYLTDGGVSRENVKRDGHVMYNCFVTHENGLGFTGHEDNRYMDSTNCYGGHSTTGEAAYGGQATGQDGTCLGWSGRLENSRHPLPPKNHLPLPENQIRTFQSPMQNQSMNHLFQSHEHQEMGPYAAVTNFNYPQHSDHVLDPSEFENIPEDIFDLIEDYLPKPSERDESEEESEDLVQAETYTDYRPAKVHLGGLHPDSVVETSTLASVAPPDPTYEPALPSETALSGLQLEAVIYACQRHEVILPGGERGGFLIGDGAGVGKGRTAAAIIFENFLLGRRKALWLSVSNDLLYDAERDLRDVGAGHIPIFSLSKFRYTERPQAEGVLFLTYAALIGESQQGTALVLGSTQAISPRTRLEQLLQWCGQDFDGVLVLDECHKAKNLRPNGSARPSKTGCAVLKLQEKLPRARVLYASATGASEPKNMAYMTRLGLWGPGLAFGNFDAFLQSIERRGVPGMELVAVEMKQAGAYLARQLSFRGASFNVEEAILKPAARKAYNEAARLWRDVAAMFELAATAVGDAVAPNSGWKTKTFSRKALWGQFWSAHQRFFRYLCVAAKIDRVVLLAQQAIMEGKCVVVGLQATGEARTREELVFNHGQLGTFVSSARGVLKSLIEKHVPVGNNWEQPGLRKRKKHIPWRLKAGKFGDGIALESEESGSPSSTCLGLDDDDDDDDVIVIGSTPAPIIADVSRERLESMRAKLLQRVDELALPLNALDELVDQLGGPQNVAEMTGRRGRVVRRPDGSVHYESRAEPGVSVETVNLTQKEYFMSGEKLVAIISEAASSGISLQADRRVSNHRRRLHLTLELPWSADRAVQQFGRTHRSNQVCAPEYIYLISELAGERRFASVVARRLESLGALTHGDRRASESRDLSQFHYDNKYGREALEKVIRSIIIGSYHIVRPPDYPGDFFEDMKEGLLGVGIITKDARGNLTVEKELGLSKFLNRLLGLEVERQAALFTYFCSTFEIIMKAAKNAGNYDMGILDIASSTQEIHNEKQETFPGPEGVELILHTVTLDRGITWEDALRRYEDLSGDLEGFYFSRLVRGNRKMAILVVKGDNLETDENEDDGDCLFEIYRPNTGRQKQQETQNSLQRKFYKVTLNT</sequence>
<evidence type="ECO:0000256" key="6">
    <source>
        <dbReference type="ARBA" id="ARBA00073423"/>
    </source>
</evidence>
<evidence type="ECO:0000256" key="2">
    <source>
        <dbReference type="ARBA" id="ARBA00023015"/>
    </source>
</evidence>
<dbReference type="GO" id="GO:0071354">
    <property type="term" value="P:cellular response to interleukin-6"/>
    <property type="evidence" value="ECO:0007669"/>
    <property type="project" value="UniProtKB-ARBA"/>
</dbReference>
<reference evidence="10" key="1">
    <citation type="submission" date="2025-08" db="UniProtKB">
        <authorList>
            <consortium name="Ensembl"/>
        </authorList>
    </citation>
    <scope>IDENTIFICATION</scope>
</reference>
<feature type="domain" description="Strawberry notch helicase C" evidence="7">
    <location>
        <begin position="813"/>
        <end position="1086"/>
    </location>
</feature>
<dbReference type="GO" id="GO:0042393">
    <property type="term" value="F:histone binding"/>
    <property type="evidence" value="ECO:0007669"/>
    <property type="project" value="TreeGrafter"/>
</dbReference>
<feature type="domain" description="SBNO alpha/beta" evidence="9">
    <location>
        <begin position="1121"/>
        <end position="1202"/>
    </location>
</feature>
<evidence type="ECO:0000313" key="10">
    <source>
        <dbReference type="Ensembl" id="ENSEBUP00000014105.1"/>
    </source>
</evidence>
<keyword evidence="2" id="KW-0805">Transcription regulation</keyword>
<dbReference type="Pfam" id="PF25373">
    <property type="entry name" value="SBNO"/>
    <property type="match status" value="1"/>
</dbReference>
<feature type="domain" description="Strawberry notch AAA" evidence="8">
    <location>
        <begin position="295"/>
        <end position="599"/>
    </location>
</feature>
<protein>
    <recommendedName>
        <fullName evidence="6">Protein strawberry notch homolog 2</fullName>
    </recommendedName>
</protein>
<keyword evidence="11" id="KW-1185">Reference proteome</keyword>
<evidence type="ECO:0000256" key="5">
    <source>
        <dbReference type="ARBA" id="ARBA00063805"/>
    </source>
</evidence>
<comment type="function">
    <text evidence="4">Acts as a transcriptional coregulator, that can have both coactivator and corepressor functions. Inhibits the DCSTAMP-repressive activity of TAL1, hence enhancing the access of the transcription factor MITF to the DC-STAMP promoter in osteoclast. Plays a role in bone homeostasis; required as a positive regulator in TNFSF11//RANKL-mediated osteoclast fusion via a DCSTAMP-dependent pathway. May also be required in the regulation of osteoblast differentiation. Involved in the transcriptional corepression of NF-kappaB in macrophages. Plays a role as a regulator in the pro-inflammatory cascade.</text>
</comment>
<evidence type="ECO:0000256" key="3">
    <source>
        <dbReference type="ARBA" id="ARBA00023163"/>
    </source>
</evidence>
<dbReference type="GeneTree" id="ENSGT00940000167724"/>
<dbReference type="GO" id="GO:0005634">
    <property type="term" value="C:nucleus"/>
    <property type="evidence" value="ECO:0007669"/>
    <property type="project" value="TreeGrafter"/>
</dbReference>
<dbReference type="SUPFAM" id="SSF52540">
    <property type="entry name" value="P-loop containing nucleoside triphosphate hydrolases"/>
    <property type="match status" value="2"/>
</dbReference>
<dbReference type="Proteomes" id="UP000694388">
    <property type="component" value="Unplaced"/>
</dbReference>
<dbReference type="AlphaFoldDB" id="A0A8C4WVN5"/>
<dbReference type="GO" id="GO:0006355">
    <property type="term" value="P:regulation of DNA-templated transcription"/>
    <property type="evidence" value="ECO:0007669"/>
    <property type="project" value="InterPro"/>
</dbReference>
<keyword evidence="3" id="KW-0804">Transcription</keyword>
<dbReference type="InterPro" id="IPR026741">
    <property type="entry name" value="SNO"/>
</dbReference>
<proteinExistence type="inferred from homology"/>
<dbReference type="InterPro" id="IPR039187">
    <property type="entry name" value="SNO_AAA"/>
</dbReference>
<dbReference type="Gene3D" id="3.40.50.300">
    <property type="entry name" value="P-loop containing nucleotide triphosphate hydrolases"/>
    <property type="match status" value="1"/>
</dbReference>
<evidence type="ECO:0000256" key="1">
    <source>
        <dbReference type="ARBA" id="ARBA00006992"/>
    </source>
</evidence>
<evidence type="ECO:0000259" key="7">
    <source>
        <dbReference type="Pfam" id="PF13871"/>
    </source>
</evidence>
<evidence type="ECO:0000259" key="8">
    <source>
        <dbReference type="Pfam" id="PF13872"/>
    </source>
</evidence>
<dbReference type="Pfam" id="PF13871">
    <property type="entry name" value="Helicase_C_4"/>
    <property type="match status" value="1"/>
</dbReference>
<accession>A0A8C4WVN5</accession>
<dbReference type="GO" id="GO:0002281">
    <property type="term" value="P:macrophage activation involved in immune response"/>
    <property type="evidence" value="ECO:0007669"/>
    <property type="project" value="UniProtKB-ARBA"/>
</dbReference>
<dbReference type="GO" id="GO:0031490">
    <property type="term" value="F:chromatin DNA binding"/>
    <property type="evidence" value="ECO:0007669"/>
    <property type="project" value="TreeGrafter"/>
</dbReference>
<evidence type="ECO:0000256" key="4">
    <source>
        <dbReference type="ARBA" id="ARBA00055221"/>
    </source>
</evidence>
<organism evidence="10 11">
    <name type="scientific">Eptatretus burgeri</name>
    <name type="common">Inshore hagfish</name>
    <dbReference type="NCBI Taxonomy" id="7764"/>
    <lineage>
        <taxon>Eukaryota</taxon>
        <taxon>Metazoa</taxon>
        <taxon>Chordata</taxon>
        <taxon>Craniata</taxon>
        <taxon>Vertebrata</taxon>
        <taxon>Cyclostomata</taxon>
        <taxon>Myxini</taxon>
        <taxon>Myxiniformes</taxon>
        <taxon>Myxinidae</taxon>
        <taxon>Eptatretinae</taxon>
        <taxon>Eptatretus</taxon>
    </lineage>
</organism>
<name>A0A8C4WVN5_EPTBU</name>